<reference evidence="2" key="2">
    <citation type="submission" date="2021-04" db="EMBL/GenBank/DDBJ databases">
        <authorList>
            <person name="Podell S."/>
        </authorList>
    </citation>
    <scope>NUCLEOTIDE SEQUENCE</scope>
    <source>
        <strain evidence="2">Hildebrandi</strain>
    </source>
</reference>
<reference evidence="2" key="1">
    <citation type="journal article" date="2021" name="Sci. Rep.">
        <title>Diploid genomic architecture of Nitzschia inconspicua, an elite biomass production diatom.</title>
        <authorList>
            <person name="Oliver A."/>
            <person name="Podell S."/>
            <person name="Pinowska A."/>
            <person name="Traller J.C."/>
            <person name="Smith S.R."/>
            <person name="McClure R."/>
            <person name="Beliaev A."/>
            <person name="Bohutskyi P."/>
            <person name="Hill E.A."/>
            <person name="Rabines A."/>
            <person name="Zheng H."/>
            <person name="Allen L.Z."/>
            <person name="Kuo A."/>
            <person name="Grigoriev I.V."/>
            <person name="Allen A.E."/>
            <person name="Hazlebeck D."/>
            <person name="Allen E.E."/>
        </authorList>
    </citation>
    <scope>NUCLEOTIDE SEQUENCE</scope>
    <source>
        <strain evidence="2">Hildebrandi</strain>
    </source>
</reference>
<protein>
    <submittedName>
        <fullName evidence="2">Uncharacterized protein</fullName>
    </submittedName>
</protein>
<evidence type="ECO:0000313" key="2">
    <source>
        <dbReference type="EMBL" id="KAG7344732.1"/>
    </source>
</evidence>
<organism evidence="2 3">
    <name type="scientific">Nitzschia inconspicua</name>
    <dbReference type="NCBI Taxonomy" id="303405"/>
    <lineage>
        <taxon>Eukaryota</taxon>
        <taxon>Sar</taxon>
        <taxon>Stramenopiles</taxon>
        <taxon>Ochrophyta</taxon>
        <taxon>Bacillariophyta</taxon>
        <taxon>Bacillariophyceae</taxon>
        <taxon>Bacillariophycidae</taxon>
        <taxon>Bacillariales</taxon>
        <taxon>Bacillariaceae</taxon>
        <taxon>Nitzschia</taxon>
    </lineage>
</organism>
<keyword evidence="1" id="KW-1133">Transmembrane helix</keyword>
<dbReference type="EMBL" id="JAGRRH010000022">
    <property type="protein sequence ID" value="KAG7344732.1"/>
    <property type="molecule type" value="Genomic_DNA"/>
</dbReference>
<comment type="caution">
    <text evidence="2">The sequence shown here is derived from an EMBL/GenBank/DDBJ whole genome shotgun (WGS) entry which is preliminary data.</text>
</comment>
<accession>A0A9K3KJ74</accession>
<keyword evidence="1" id="KW-0472">Membrane</keyword>
<feature type="transmembrane region" description="Helical" evidence="1">
    <location>
        <begin position="136"/>
        <end position="158"/>
    </location>
</feature>
<name>A0A9K3KJ74_9STRA</name>
<evidence type="ECO:0000256" key="1">
    <source>
        <dbReference type="SAM" id="Phobius"/>
    </source>
</evidence>
<evidence type="ECO:0000313" key="3">
    <source>
        <dbReference type="Proteomes" id="UP000693970"/>
    </source>
</evidence>
<sequence length="597" mass="65122">MSDDTAAASCAAAAAAATTSDTIPSCMDTSSFGVQADVPVAVAVDANVLWPATSSSQDPPFMQQSVTNNNIIENASVMTVMMMDPETAVRWDTPTSPAAAVAATSAPKPSAVAFPINSNTAATSNRRSNSTDNHKVCMCSAIVAAVIFVTIVLVLLVGGKSSDYTTTPTTTVYYYDSFEAFCFVVKGFYALEQPWLDCRCDHANYWIHCQGTRPTEDSGRNDTNVVDATTTFPATNLLDDDDDDDALPLTVLRFQYDNMYGMDRTGYTGTSCECKTQSCDPDTTQCFEVSSYDYSSYCRITNNVTWGDSICTVFQVEQDWAGNEYSSFHEACQICGGLPETDSNPSKGYYHFDTSACGSDSNHDSNNNNNNNDSYCVPSLIPNRDLLYGAMTPATHTPNQQLLNSMQTSKAFCNHVTNKYENTIGGYTCTCLDEEDSDDTPEYDSEDVVNTVQCRPVNDTLNYVRWQRQYWPYGVNSMDASYSDGDNYGYSWGIAPLTYPFLLLGESCHCSEPTCTSSSVMCTALSYNFERYGCSVYDKLNAPNTTTTDDDDDVGTCGSQKCTVCELFPGDDDTGVVRVDTSSCDGQPACRPTDFFL</sequence>
<proteinExistence type="predicted"/>
<keyword evidence="3" id="KW-1185">Reference proteome</keyword>
<keyword evidence="1" id="KW-0812">Transmembrane</keyword>
<dbReference type="AlphaFoldDB" id="A0A9K3KJ74"/>
<gene>
    <name evidence="2" type="ORF">IV203_032263</name>
</gene>
<dbReference type="Proteomes" id="UP000693970">
    <property type="component" value="Unassembled WGS sequence"/>
</dbReference>